<dbReference type="AlphaFoldDB" id="A0A5B0QPH0"/>
<proteinExistence type="predicted"/>
<evidence type="ECO:0000313" key="3">
    <source>
        <dbReference type="Proteomes" id="UP000324748"/>
    </source>
</evidence>
<keyword evidence="3" id="KW-1185">Reference proteome</keyword>
<comment type="caution">
    <text evidence="2">The sequence shown here is derived from an EMBL/GenBank/DDBJ whole genome shotgun (WGS) entry which is preliminary data.</text>
</comment>
<feature type="region of interest" description="Disordered" evidence="1">
    <location>
        <begin position="1"/>
        <end position="20"/>
    </location>
</feature>
<protein>
    <submittedName>
        <fullName evidence="2">Uncharacterized protein</fullName>
    </submittedName>
</protein>
<gene>
    <name evidence="2" type="ORF">PGT21_032089</name>
</gene>
<evidence type="ECO:0000313" key="2">
    <source>
        <dbReference type="EMBL" id="KAA1115132.1"/>
    </source>
</evidence>
<accession>A0A5B0QPH0</accession>
<dbReference type="Proteomes" id="UP000324748">
    <property type="component" value="Unassembled WGS sequence"/>
</dbReference>
<feature type="compositionally biased region" description="Basic and acidic residues" evidence="1">
    <location>
        <begin position="78"/>
        <end position="94"/>
    </location>
</feature>
<feature type="region of interest" description="Disordered" evidence="1">
    <location>
        <begin position="48"/>
        <end position="94"/>
    </location>
</feature>
<name>A0A5B0QPH0_PUCGR</name>
<evidence type="ECO:0000256" key="1">
    <source>
        <dbReference type="SAM" id="MobiDB-lite"/>
    </source>
</evidence>
<feature type="compositionally biased region" description="Basic residues" evidence="1">
    <location>
        <begin position="48"/>
        <end position="59"/>
    </location>
</feature>
<sequence length="94" mass="9809">MRAFGRHIGGAPGAPFSAPQSVGAMRHFTLFGGRTGFSGAKKFHARRGRACAAPAHRRASGSAPSTLRRGITTDDDTERASRGRAEAGGGRDED</sequence>
<organism evidence="2 3">
    <name type="scientific">Puccinia graminis f. sp. tritici</name>
    <dbReference type="NCBI Taxonomy" id="56615"/>
    <lineage>
        <taxon>Eukaryota</taxon>
        <taxon>Fungi</taxon>
        <taxon>Dikarya</taxon>
        <taxon>Basidiomycota</taxon>
        <taxon>Pucciniomycotina</taxon>
        <taxon>Pucciniomycetes</taxon>
        <taxon>Pucciniales</taxon>
        <taxon>Pucciniaceae</taxon>
        <taxon>Puccinia</taxon>
    </lineage>
</organism>
<dbReference type="EMBL" id="VSWC01000014">
    <property type="protein sequence ID" value="KAA1115132.1"/>
    <property type="molecule type" value="Genomic_DNA"/>
</dbReference>
<reference evidence="2 3" key="1">
    <citation type="submission" date="2019-05" db="EMBL/GenBank/DDBJ databases">
        <title>Emergence of the Ug99 lineage of the wheat stem rust pathogen through somatic hybridization.</title>
        <authorList>
            <person name="Li F."/>
            <person name="Upadhyaya N.M."/>
            <person name="Sperschneider J."/>
            <person name="Matny O."/>
            <person name="Nguyen-Phuc H."/>
            <person name="Mago R."/>
            <person name="Raley C."/>
            <person name="Miller M.E."/>
            <person name="Silverstein K.A.T."/>
            <person name="Henningsen E."/>
            <person name="Hirsch C.D."/>
            <person name="Visser B."/>
            <person name="Pretorius Z.A."/>
            <person name="Steffenson B.J."/>
            <person name="Schwessinger B."/>
            <person name="Dodds P.N."/>
            <person name="Figueroa M."/>
        </authorList>
    </citation>
    <scope>NUCLEOTIDE SEQUENCE [LARGE SCALE GENOMIC DNA]</scope>
    <source>
        <strain evidence="2">21-0</strain>
    </source>
</reference>